<dbReference type="SUPFAM" id="SSF50978">
    <property type="entry name" value="WD40 repeat-like"/>
    <property type="match status" value="1"/>
</dbReference>
<feature type="domain" description="Vps41 beta-propeller" evidence="2">
    <location>
        <begin position="1"/>
        <end position="162"/>
    </location>
</feature>
<dbReference type="InterPro" id="IPR053299">
    <property type="entry name" value="ASTRA_WD_repeat"/>
</dbReference>
<proteinExistence type="predicted"/>
<dbReference type="InterPro" id="IPR001680">
    <property type="entry name" value="WD40_rpt"/>
</dbReference>
<dbReference type="SMART" id="SM00320">
    <property type="entry name" value="WD40"/>
    <property type="match status" value="4"/>
</dbReference>
<organism evidence="3 4">
    <name type="scientific">Hepatospora eriocheir</name>
    <dbReference type="NCBI Taxonomy" id="1081669"/>
    <lineage>
        <taxon>Eukaryota</taxon>
        <taxon>Fungi</taxon>
        <taxon>Fungi incertae sedis</taxon>
        <taxon>Microsporidia</taxon>
        <taxon>Hepatosporidae</taxon>
        <taxon>Hepatospora</taxon>
    </lineage>
</organism>
<dbReference type="Proteomes" id="UP000192501">
    <property type="component" value="Unassembled WGS sequence"/>
</dbReference>
<evidence type="ECO:0000256" key="1">
    <source>
        <dbReference type="PROSITE-ProRule" id="PRU00221"/>
    </source>
</evidence>
<dbReference type="VEuPathDB" id="MicrosporidiaDB:HERIO_2661"/>
<dbReference type="VEuPathDB" id="MicrosporidiaDB:HERIO_2610"/>
<dbReference type="EMBL" id="LTAI01000600">
    <property type="protein sequence ID" value="ORD98548.1"/>
    <property type="molecule type" value="Genomic_DNA"/>
</dbReference>
<gene>
    <name evidence="3" type="primary">NLE1</name>
    <name evidence="3" type="ORF">A0H76_2291</name>
</gene>
<keyword evidence="1" id="KW-0853">WD repeat</keyword>
<dbReference type="PANTHER" id="PTHR44156">
    <property type="entry name" value="SUPERNUMERARY LIMBS, ISOFORM B-RELATED"/>
    <property type="match status" value="1"/>
</dbReference>
<evidence type="ECO:0000259" key="2">
    <source>
        <dbReference type="Pfam" id="PF23411"/>
    </source>
</evidence>
<dbReference type="InterPro" id="IPR057780">
    <property type="entry name" value="Beta-prop_Vps41"/>
</dbReference>
<dbReference type="Pfam" id="PF23411">
    <property type="entry name" value="Beta-prop_Vps41"/>
    <property type="match status" value="1"/>
</dbReference>
<sequence length="180" mass="20824">MCVSDRHIMFGDSKGKICVYCLKTYKKVCELKRHPSKINVMVNNAKYLISGDDDGNVIVFNLNDFSICYRLKHKREVISISISPDELSFATGGFDKTVQIWNLSKGLNLGKYFHVGPVYKIVYYDDLIISYSKDKMIRMFKVSKNKVIVDLSVDDEIYDFDYSFNLLITGLKNSKVNFFY</sequence>
<feature type="repeat" description="WD" evidence="1">
    <location>
        <begin position="70"/>
        <end position="111"/>
    </location>
</feature>
<evidence type="ECO:0000313" key="3">
    <source>
        <dbReference type="EMBL" id="ORD98548.1"/>
    </source>
</evidence>
<dbReference type="AlphaFoldDB" id="A0A1X0QFG2"/>
<dbReference type="VEuPathDB" id="MicrosporidiaDB:A0H76_2291"/>
<protein>
    <submittedName>
        <fullName evidence="3">NLE1</fullName>
    </submittedName>
</protein>
<dbReference type="PROSITE" id="PS50294">
    <property type="entry name" value="WD_REPEATS_REGION"/>
    <property type="match status" value="1"/>
</dbReference>
<dbReference type="InterPro" id="IPR015943">
    <property type="entry name" value="WD40/YVTN_repeat-like_dom_sf"/>
</dbReference>
<evidence type="ECO:0000313" key="4">
    <source>
        <dbReference type="Proteomes" id="UP000192501"/>
    </source>
</evidence>
<dbReference type="InterPro" id="IPR036322">
    <property type="entry name" value="WD40_repeat_dom_sf"/>
</dbReference>
<name>A0A1X0QFG2_9MICR</name>
<dbReference type="PROSITE" id="PS50082">
    <property type="entry name" value="WD_REPEATS_2"/>
    <property type="match status" value="1"/>
</dbReference>
<reference evidence="3 4" key="1">
    <citation type="journal article" date="2017" name="Environ. Microbiol.">
        <title>Decay of the glycolytic pathway and adaptation to intranuclear parasitism within Enterocytozoonidae microsporidia.</title>
        <authorList>
            <person name="Wiredu Boakye D."/>
            <person name="Jaroenlak P."/>
            <person name="Prachumwat A."/>
            <person name="Williams T.A."/>
            <person name="Bateman K.S."/>
            <person name="Itsathitphaisarn O."/>
            <person name="Sritunyalucksana K."/>
            <person name="Paszkiewicz K.H."/>
            <person name="Moore K.A."/>
            <person name="Stentiford G.D."/>
            <person name="Williams B.A."/>
        </authorList>
    </citation>
    <scope>NUCLEOTIDE SEQUENCE [LARGE SCALE GENOMIC DNA]</scope>
    <source>
        <strain evidence="4">canceri</strain>
    </source>
</reference>
<accession>A0A1X0QFG2</accession>
<dbReference type="Gene3D" id="2.130.10.10">
    <property type="entry name" value="YVTN repeat-like/Quinoprotein amine dehydrogenase"/>
    <property type="match status" value="1"/>
</dbReference>
<comment type="caution">
    <text evidence="3">The sequence shown here is derived from an EMBL/GenBank/DDBJ whole genome shotgun (WGS) entry which is preliminary data.</text>
</comment>